<evidence type="ECO:0000256" key="20">
    <source>
        <dbReference type="ARBA" id="ARBA00032253"/>
    </source>
</evidence>
<dbReference type="GO" id="GO:0004605">
    <property type="term" value="F:phosphatidate cytidylyltransferase activity"/>
    <property type="evidence" value="ECO:0007669"/>
    <property type="project" value="UniProtKB-EC"/>
</dbReference>
<keyword evidence="9" id="KW-0444">Lipid biosynthesis</keyword>
<evidence type="ECO:0000313" key="25">
    <source>
        <dbReference type="EMBL" id="OWK34555.1"/>
    </source>
</evidence>
<dbReference type="AlphaFoldDB" id="A0A225DDS7"/>
<comment type="catalytic activity">
    <reaction evidence="1">
        <text>a 1,2-diacyl-sn-glycero-3-phosphate + CTP + H(+) = a CDP-1,2-diacyl-sn-glycerol + diphosphate</text>
        <dbReference type="Rhea" id="RHEA:16229"/>
        <dbReference type="ChEBI" id="CHEBI:15378"/>
        <dbReference type="ChEBI" id="CHEBI:33019"/>
        <dbReference type="ChEBI" id="CHEBI:37563"/>
        <dbReference type="ChEBI" id="CHEBI:58332"/>
        <dbReference type="ChEBI" id="CHEBI:58608"/>
        <dbReference type="EC" id="2.7.7.41"/>
    </reaction>
</comment>
<keyword evidence="14" id="KW-0443">Lipid metabolism</keyword>
<feature type="transmembrane region" description="Helical" evidence="24">
    <location>
        <begin position="123"/>
        <end position="143"/>
    </location>
</feature>
<name>A0A225DDS7_9BACT</name>
<comment type="caution">
    <text evidence="25">The sequence shown here is derived from an EMBL/GenBank/DDBJ whole genome shotgun (WGS) entry which is preliminary data.</text>
</comment>
<evidence type="ECO:0000256" key="15">
    <source>
        <dbReference type="ARBA" id="ARBA00023136"/>
    </source>
</evidence>
<protein>
    <recommendedName>
        <fullName evidence="7">Phosphatidate cytidylyltransferase</fullName>
        <ecNumber evidence="6">2.7.7.41</ecNumber>
    </recommendedName>
    <alternativeName>
        <fullName evidence="20">CDP-DAG synthase</fullName>
    </alternativeName>
    <alternativeName>
        <fullName evidence="22">CDP-DG synthase</fullName>
    </alternativeName>
    <alternativeName>
        <fullName evidence="18">CDP-diacylglycerol synthase</fullName>
    </alternativeName>
    <alternativeName>
        <fullName evidence="21">CDP-diglyceride pyrophosphorylase</fullName>
    </alternativeName>
    <alternativeName>
        <fullName evidence="23">CDP-diglyceride synthase</fullName>
    </alternativeName>
    <alternativeName>
        <fullName evidence="19">CTP:phosphatidate cytidylyltransferase</fullName>
    </alternativeName>
</protein>
<feature type="transmembrane region" description="Helical" evidence="24">
    <location>
        <begin position="261"/>
        <end position="282"/>
    </location>
</feature>
<dbReference type="RefSeq" id="WP_088260819.1">
    <property type="nucleotide sequence ID" value="NZ_NIDE01000020.1"/>
</dbReference>
<reference evidence="26" key="1">
    <citation type="submission" date="2017-06" db="EMBL/GenBank/DDBJ databases">
        <title>Genome analysis of Fimbriiglobus ruber SP5, the first member of the order Planctomycetales with confirmed chitinolytic capability.</title>
        <authorList>
            <person name="Ravin N.V."/>
            <person name="Rakitin A.L."/>
            <person name="Ivanova A.A."/>
            <person name="Beletsky A.V."/>
            <person name="Kulichevskaya I.S."/>
            <person name="Mardanov A.V."/>
            <person name="Dedysh S.N."/>
        </authorList>
    </citation>
    <scope>NUCLEOTIDE SEQUENCE [LARGE SCALE GENOMIC DNA]</scope>
    <source>
        <strain evidence="26">SP5</strain>
    </source>
</reference>
<evidence type="ECO:0000256" key="1">
    <source>
        <dbReference type="ARBA" id="ARBA00001698"/>
    </source>
</evidence>
<evidence type="ECO:0000256" key="4">
    <source>
        <dbReference type="ARBA" id="ARBA00005189"/>
    </source>
</evidence>
<evidence type="ECO:0000256" key="8">
    <source>
        <dbReference type="ARBA" id="ARBA00022475"/>
    </source>
</evidence>
<proteinExistence type="inferred from homology"/>
<comment type="subcellular location">
    <subcellularLocation>
        <location evidence="2">Cell membrane</location>
        <topology evidence="2">Multi-pass membrane protein</topology>
    </subcellularLocation>
</comment>
<keyword evidence="8" id="KW-1003">Cell membrane</keyword>
<feature type="transmembrane region" description="Helical" evidence="24">
    <location>
        <begin position="32"/>
        <end position="53"/>
    </location>
</feature>
<accession>A0A225DDS7</accession>
<dbReference type="GO" id="GO:0016024">
    <property type="term" value="P:CDP-diacylglycerol biosynthetic process"/>
    <property type="evidence" value="ECO:0007669"/>
    <property type="project" value="TreeGrafter"/>
</dbReference>
<evidence type="ECO:0000256" key="21">
    <source>
        <dbReference type="ARBA" id="ARBA00032396"/>
    </source>
</evidence>
<dbReference type="Pfam" id="PF01148">
    <property type="entry name" value="CTP_transf_1"/>
    <property type="match status" value="1"/>
</dbReference>
<keyword evidence="10 25" id="KW-0808">Transferase</keyword>
<sequence length="284" mass="29963">MLRHRLVAGSLLAAGIGAVLVADASFAPYYPVLLACALIAGLLATRELVALLPKATRPRLDVCLIGVLAVLVSNWSHVAFDLLGMPTQFGPRAWEPVVYAYAATVLVAFLVEMATFREPGGCVGRVANTALTVAYLGLLPSFFVKLRWLPEWSGLALTLTVFVPKCGDIGAYFTGRMIGKHPFSPLLSPKKTWEGFAGGMLTAVATAVGLSFAGSVFRYGIPEAVGFGLAVGLAGIYGDLAESLVKRDCGAKDAARSIPGFGGLLDVLDSVLFAGPVAYWWLSR</sequence>
<evidence type="ECO:0000256" key="22">
    <source>
        <dbReference type="ARBA" id="ARBA00032743"/>
    </source>
</evidence>
<dbReference type="Proteomes" id="UP000214646">
    <property type="component" value="Unassembled WGS sequence"/>
</dbReference>
<evidence type="ECO:0000256" key="11">
    <source>
        <dbReference type="ARBA" id="ARBA00022692"/>
    </source>
</evidence>
<comment type="similarity">
    <text evidence="5">Belongs to the CDS family.</text>
</comment>
<evidence type="ECO:0000256" key="19">
    <source>
        <dbReference type="ARBA" id="ARBA00031825"/>
    </source>
</evidence>
<evidence type="ECO:0000256" key="6">
    <source>
        <dbReference type="ARBA" id="ARBA00012487"/>
    </source>
</evidence>
<dbReference type="PANTHER" id="PTHR46382:SF1">
    <property type="entry name" value="PHOSPHATIDATE CYTIDYLYLTRANSFERASE"/>
    <property type="match status" value="1"/>
</dbReference>
<keyword evidence="15 24" id="KW-0472">Membrane</keyword>
<comment type="pathway">
    <text evidence="4">Lipid metabolism.</text>
</comment>
<evidence type="ECO:0000256" key="23">
    <source>
        <dbReference type="ARBA" id="ARBA00033406"/>
    </source>
</evidence>
<keyword evidence="26" id="KW-1185">Reference proteome</keyword>
<evidence type="ECO:0000256" key="18">
    <source>
        <dbReference type="ARBA" id="ARBA00029893"/>
    </source>
</evidence>
<keyword evidence="16" id="KW-0594">Phospholipid biosynthesis</keyword>
<dbReference type="GO" id="GO:0005886">
    <property type="term" value="C:plasma membrane"/>
    <property type="evidence" value="ECO:0007669"/>
    <property type="project" value="UniProtKB-SubCell"/>
</dbReference>
<dbReference type="EMBL" id="NIDE01000020">
    <property type="protein sequence ID" value="OWK34555.1"/>
    <property type="molecule type" value="Genomic_DNA"/>
</dbReference>
<evidence type="ECO:0000313" key="26">
    <source>
        <dbReference type="Proteomes" id="UP000214646"/>
    </source>
</evidence>
<feature type="transmembrane region" description="Helical" evidence="24">
    <location>
        <begin position="195"/>
        <end position="213"/>
    </location>
</feature>
<dbReference type="OrthoDB" id="9799199at2"/>
<dbReference type="PANTHER" id="PTHR46382">
    <property type="entry name" value="PHOSPHATIDATE CYTIDYLYLTRANSFERASE"/>
    <property type="match status" value="1"/>
</dbReference>
<feature type="transmembrane region" description="Helical" evidence="24">
    <location>
        <begin position="60"/>
        <end position="78"/>
    </location>
</feature>
<gene>
    <name evidence="25" type="ORF">FRUB_10526</name>
</gene>
<feature type="transmembrane region" description="Helical" evidence="24">
    <location>
        <begin position="219"/>
        <end position="240"/>
    </location>
</feature>
<evidence type="ECO:0000256" key="13">
    <source>
        <dbReference type="ARBA" id="ARBA00022989"/>
    </source>
</evidence>
<organism evidence="25 26">
    <name type="scientific">Fimbriiglobus ruber</name>
    <dbReference type="NCBI Taxonomy" id="1908690"/>
    <lineage>
        <taxon>Bacteria</taxon>
        <taxon>Pseudomonadati</taxon>
        <taxon>Planctomycetota</taxon>
        <taxon>Planctomycetia</taxon>
        <taxon>Gemmatales</taxon>
        <taxon>Gemmataceae</taxon>
        <taxon>Fimbriiglobus</taxon>
    </lineage>
</organism>
<keyword evidence="17" id="KW-1208">Phospholipid metabolism</keyword>
<keyword evidence="11 24" id="KW-0812">Transmembrane</keyword>
<evidence type="ECO:0000256" key="5">
    <source>
        <dbReference type="ARBA" id="ARBA00010185"/>
    </source>
</evidence>
<evidence type="ECO:0000256" key="7">
    <source>
        <dbReference type="ARBA" id="ARBA00019373"/>
    </source>
</evidence>
<evidence type="ECO:0000256" key="10">
    <source>
        <dbReference type="ARBA" id="ARBA00022679"/>
    </source>
</evidence>
<evidence type="ECO:0000256" key="9">
    <source>
        <dbReference type="ARBA" id="ARBA00022516"/>
    </source>
</evidence>
<dbReference type="EC" id="2.7.7.41" evidence="6"/>
<feature type="transmembrane region" description="Helical" evidence="24">
    <location>
        <begin position="98"/>
        <end position="116"/>
    </location>
</feature>
<evidence type="ECO:0000256" key="12">
    <source>
        <dbReference type="ARBA" id="ARBA00022695"/>
    </source>
</evidence>
<evidence type="ECO:0000256" key="3">
    <source>
        <dbReference type="ARBA" id="ARBA00005119"/>
    </source>
</evidence>
<keyword evidence="13 24" id="KW-1133">Transmembrane helix</keyword>
<evidence type="ECO:0000256" key="16">
    <source>
        <dbReference type="ARBA" id="ARBA00023209"/>
    </source>
</evidence>
<evidence type="ECO:0000256" key="14">
    <source>
        <dbReference type="ARBA" id="ARBA00023098"/>
    </source>
</evidence>
<evidence type="ECO:0000256" key="24">
    <source>
        <dbReference type="SAM" id="Phobius"/>
    </source>
</evidence>
<evidence type="ECO:0000256" key="17">
    <source>
        <dbReference type="ARBA" id="ARBA00023264"/>
    </source>
</evidence>
<comment type="pathway">
    <text evidence="3">Phospholipid metabolism; CDP-diacylglycerol biosynthesis; CDP-diacylglycerol from sn-glycerol 3-phosphate: step 3/3.</text>
</comment>
<keyword evidence="12 25" id="KW-0548">Nucleotidyltransferase</keyword>
<evidence type="ECO:0000256" key="2">
    <source>
        <dbReference type="ARBA" id="ARBA00004651"/>
    </source>
</evidence>